<proteinExistence type="predicted"/>
<feature type="region of interest" description="Disordered" evidence="1">
    <location>
        <begin position="1"/>
        <end position="180"/>
    </location>
</feature>
<dbReference type="GeneID" id="95987392"/>
<evidence type="ECO:0000313" key="2">
    <source>
        <dbReference type="EMBL" id="KAL1406937.1"/>
    </source>
</evidence>
<feature type="compositionally biased region" description="Low complexity" evidence="1">
    <location>
        <begin position="333"/>
        <end position="355"/>
    </location>
</feature>
<feature type="compositionally biased region" description="Low complexity" evidence="1">
    <location>
        <begin position="648"/>
        <end position="708"/>
    </location>
</feature>
<feature type="compositionally biased region" description="Polar residues" evidence="1">
    <location>
        <begin position="709"/>
        <end position="726"/>
    </location>
</feature>
<organism evidence="2 3">
    <name type="scientific">Vanrija albida</name>
    <dbReference type="NCBI Taxonomy" id="181172"/>
    <lineage>
        <taxon>Eukaryota</taxon>
        <taxon>Fungi</taxon>
        <taxon>Dikarya</taxon>
        <taxon>Basidiomycota</taxon>
        <taxon>Agaricomycotina</taxon>
        <taxon>Tremellomycetes</taxon>
        <taxon>Trichosporonales</taxon>
        <taxon>Trichosporonaceae</taxon>
        <taxon>Vanrija</taxon>
    </lineage>
</organism>
<feature type="compositionally biased region" description="Low complexity" evidence="1">
    <location>
        <begin position="727"/>
        <end position="764"/>
    </location>
</feature>
<gene>
    <name evidence="2" type="ORF">Q8F55_006349</name>
</gene>
<feature type="compositionally biased region" description="Polar residues" evidence="1">
    <location>
        <begin position="500"/>
        <end position="522"/>
    </location>
</feature>
<feature type="compositionally biased region" description="Low complexity" evidence="1">
    <location>
        <begin position="115"/>
        <end position="160"/>
    </location>
</feature>
<keyword evidence="3" id="KW-1185">Reference proteome</keyword>
<feature type="compositionally biased region" description="Low complexity" evidence="1">
    <location>
        <begin position="816"/>
        <end position="837"/>
    </location>
</feature>
<feature type="region of interest" description="Disordered" evidence="1">
    <location>
        <begin position="233"/>
        <end position="283"/>
    </location>
</feature>
<dbReference type="RefSeq" id="XP_069206881.1">
    <property type="nucleotide sequence ID" value="XM_069354810.1"/>
</dbReference>
<feature type="region of interest" description="Disordered" evidence="1">
    <location>
        <begin position="326"/>
        <end position="365"/>
    </location>
</feature>
<feature type="compositionally biased region" description="Polar residues" evidence="1">
    <location>
        <begin position="912"/>
        <end position="940"/>
    </location>
</feature>
<feature type="compositionally biased region" description="Polar residues" evidence="1">
    <location>
        <begin position="622"/>
        <end position="636"/>
    </location>
</feature>
<accession>A0ABR3PX57</accession>
<evidence type="ECO:0000313" key="3">
    <source>
        <dbReference type="Proteomes" id="UP001565368"/>
    </source>
</evidence>
<comment type="caution">
    <text evidence="2">The sequence shown here is derived from an EMBL/GenBank/DDBJ whole genome shotgun (WGS) entry which is preliminary data.</text>
</comment>
<feature type="compositionally biased region" description="Pro residues" evidence="1">
    <location>
        <begin position="413"/>
        <end position="424"/>
    </location>
</feature>
<reference evidence="2 3" key="1">
    <citation type="submission" date="2023-08" db="EMBL/GenBank/DDBJ databases">
        <title>Annotated Genome Sequence of Vanrija albida AlHP1.</title>
        <authorList>
            <person name="Herzog R."/>
        </authorList>
    </citation>
    <scope>NUCLEOTIDE SEQUENCE [LARGE SCALE GENOMIC DNA]</scope>
    <source>
        <strain evidence="2 3">AlHP1</strain>
    </source>
</reference>
<feature type="compositionally biased region" description="Polar residues" evidence="1">
    <location>
        <begin position="789"/>
        <end position="804"/>
    </location>
</feature>
<protein>
    <submittedName>
        <fullName evidence="2">Uncharacterized protein</fullName>
    </submittedName>
</protein>
<feature type="region of interest" description="Disordered" evidence="1">
    <location>
        <begin position="407"/>
        <end position="877"/>
    </location>
</feature>
<dbReference type="Proteomes" id="UP001565368">
    <property type="component" value="Unassembled WGS sequence"/>
</dbReference>
<sequence length="980" mass="101105">MSIADLLDPAAVPLPRTRSSSNASAWSVEELLSSPVRSPVRPAPLSLQSRPVSPAKVSPAQIALPDSPLKPASLAMPSASPVKTAPARARSTSPAKPLPSPTKDVFTSGEGRDGSSSSASPNKSAASLSSSPQRPSPTPTSVAEAPEPAPASAPATADATPPTPRAHRAPSRRTSSPLFDRGMEFSMLGDINDVSLAASSVGDKTYDALEVAVEVNHQRRKSLGVGLALGLPRVQDEADDSQFEDAPVTRRRNLAPSSSGTSLAALREEPEQPAKPHSPVRSAVARLESKRSAANLAASTFLTVPKNSSPLKHDTSAVLLDGASFRLTPPAATPSSKRTPARSSRTPSRTTTSSRAYLLSTPANNPDATVDLGTLLVKSSKPKRPSGTEESFLAASAGFELADLSDDEVLPPSLRPTPVKPPLPSSRVTAPTPVVAARGLPPSTSIRRLAERYTESTAAAPAPRREVKSSAPPVMGSRVSTARDALNTRAKSSLPPASSRPITRSDSTRTIPASGSSRTLARSDSLKTMARSDSLRTMPRSDSHTALPRSDSARALPRSESASTVTADPVKRLSSRPLPASGSTRSLAGTLAKAEAARVPTTPRAARDYSDVPMTMRRAPKSVTSTRTLAPSTLKPSSPDRWADAVPRDPVVVAAARPSTTTGGITRSSSVRSMSSRPATTLSTESRTSRSSTNTASTLSSRAATSTAVPSRSSTAASLSRPGTRNSPSRASSIRSGSEVSAVSAATAASRVSSTATSRASSTVKPDTGLSRASKTISRSGEGYEPRSRVTSGPVPTTRRTVPASSRPLPSGMPKSASAMSLATTASSAITPAASRTLRPPTTAGTTRTLPPAAERIARPANPTARPLADAGAAANRRNSTIQAPGAGVALARTKLSAPPSPTKREVVAPKTRTTMSTPAATVARSSRPSTVSATVSKLQQGTAATRAPVVSSRPGGTNAILSIRERISQLEAARQSRSK</sequence>
<name>A0ABR3PX57_9TREE</name>
<feature type="compositionally biased region" description="Low complexity" evidence="1">
    <location>
        <begin position="31"/>
        <end position="46"/>
    </location>
</feature>
<dbReference type="EMBL" id="JBBXJM010000005">
    <property type="protein sequence ID" value="KAL1406937.1"/>
    <property type="molecule type" value="Genomic_DNA"/>
</dbReference>
<feature type="region of interest" description="Disordered" evidence="1">
    <location>
        <begin position="895"/>
        <end position="940"/>
    </location>
</feature>
<evidence type="ECO:0000256" key="1">
    <source>
        <dbReference type="SAM" id="MobiDB-lite"/>
    </source>
</evidence>